<dbReference type="Pfam" id="PF00563">
    <property type="entry name" value="EAL"/>
    <property type="match status" value="1"/>
</dbReference>
<dbReference type="PROSITE" id="PS50883">
    <property type="entry name" value="EAL"/>
    <property type="match status" value="1"/>
</dbReference>
<evidence type="ECO:0000259" key="4">
    <source>
        <dbReference type="PROSITE" id="PS50887"/>
    </source>
</evidence>
<feature type="domain" description="GGDEF" evidence="4">
    <location>
        <begin position="402"/>
        <end position="530"/>
    </location>
</feature>
<dbReference type="InterPro" id="IPR052155">
    <property type="entry name" value="Biofilm_reg_signaling"/>
</dbReference>
<dbReference type="InterPro" id="IPR035919">
    <property type="entry name" value="EAL_sf"/>
</dbReference>
<keyword evidence="2" id="KW-0812">Transmembrane</keyword>
<dbReference type="SMART" id="SM00052">
    <property type="entry name" value="EAL"/>
    <property type="match status" value="1"/>
</dbReference>
<dbReference type="PANTHER" id="PTHR44757">
    <property type="entry name" value="DIGUANYLATE CYCLASE DGCP"/>
    <property type="match status" value="1"/>
</dbReference>
<evidence type="ECO:0000313" key="5">
    <source>
        <dbReference type="EMBL" id="GIM70354.1"/>
    </source>
</evidence>
<feature type="transmembrane region" description="Helical" evidence="2">
    <location>
        <begin position="77"/>
        <end position="98"/>
    </location>
</feature>
<feature type="region of interest" description="Disordered" evidence="1">
    <location>
        <begin position="1"/>
        <end position="21"/>
    </location>
</feature>
<feature type="transmembrane region" description="Helical" evidence="2">
    <location>
        <begin position="308"/>
        <end position="329"/>
    </location>
</feature>
<accession>A0A919SEQ4</accession>
<gene>
    <name evidence="5" type="ORF">Aau02nite_40640</name>
</gene>
<protein>
    <recommendedName>
        <fullName evidence="7">Diguanylate cyclase (GGDEF)-like protein</fullName>
    </recommendedName>
</protein>
<feature type="transmembrane region" description="Helical" evidence="2">
    <location>
        <begin position="146"/>
        <end position="164"/>
    </location>
</feature>
<keyword evidence="2" id="KW-1133">Transmembrane helix</keyword>
<dbReference type="Gene3D" id="3.20.20.450">
    <property type="entry name" value="EAL domain"/>
    <property type="match status" value="1"/>
</dbReference>
<comment type="caution">
    <text evidence="5">The sequence shown here is derived from an EMBL/GenBank/DDBJ whole genome shotgun (WGS) entry which is preliminary data.</text>
</comment>
<sequence length="806" mass="85399">MARGRFVRQPGPVDHGDHASNPAVPGFATSEPFSADAFSMAEDTRAPARYVWITAGLAVASWLWFLLFSTVGAGHVSIAYLAVPLGGAFAVAGLFQLWRTVRGDRTAGRFWLTLLVAASFMTAGYVLMAVNAALNSVGDMPPDMTLSAAGCVGLGFALAMWAVARVPVGAMNPAERWRMHLDRLVAFLGCATVLWHFGLAPMLTAEERWAPQTLSLVGLAFLLTIGGITKVSYLGDGPVDRTAMRLVATMGLTAAGVAVLATTFGNAGGVPSQALVLPLAPVLLTLAVRAQAQATLGGRRESRRSSPLLPYLAIAAGDLPLIAVAVGPLQWPGRVSLIAAVLVSVLVTGRQFVAFRDNKRLLSDIRGQEVRLQHEVSHDSLTGLANRARFRGALHAALADQASATVLLVDLDDFKTVNDSLGHDVGDHLLVAVADVLRRQCGADGLPVRIGGDEFAVLLTGGTTVGETVAQRLLDALTRPISEHRLLVQASIGIATAAPGATLDSVLRDADVAMYAAKGHGKAGYVRYVPGMEEPILAHIQLGGELRRGLDEGEFRVVYQPVIALADGKIIGVEALVRWDHPVRGPVSPAEFIPVAERTGLIVELGRFVLRETCRQMAAWLAEFGPDALQKPGVNVSARQLHDPDFVGDVLAALADSGLPTDRLVLELTESAVLRGSQVSRTLHELDRLGVALALDDFGTGESSLSLLRSFPASIVKLDKSFVDGIEIEDGEAGGRDARQAVARAVIQLANALGLDTVAEGIENEAQAEQLRLLGYTLGQGYHLARPMPAEEFTRLLAAQRRAVTA</sequence>
<keyword evidence="2" id="KW-0472">Membrane</keyword>
<evidence type="ECO:0000313" key="6">
    <source>
        <dbReference type="Proteomes" id="UP000681340"/>
    </source>
</evidence>
<dbReference type="InterPro" id="IPR043128">
    <property type="entry name" value="Rev_trsase/Diguanyl_cyclase"/>
</dbReference>
<dbReference type="Gene3D" id="3.30.70.270">
    <property type="match status" value="1"/>
</dbReference>
<name>A0A919SEQ4_9ACTN</name>
<feature type="domain" description="EAL" evidence="3">
    <location>
        <begin position="539"/>
        <end position="801"/>
    </location>
</feature>
<reference evidence="5" key="1">
    <citation type="submission" date="2021-03" db="EMBL/GenBank/DDBJ databases">
        <title>Whole genome shotgun sequence of Actinoplanes auranticolor NBRC 12245.</title>
        <authorList>
            <person name="Komaki H."/>
            <person name="Tamura T."/>
        </authorList>
    </citation>
    <scope>NUCLEOTIDE SEQUENCE</scope>
    <source>
        <strain evidence="5">NBRC 12245</strain>
    </source>
</reference>
<dbReference type="PANTHER" id="PTHR44757:SF2">
    <property type="entry name" value="BIOFILM ARCHITECTURE MAINTENANCE PROTEIN MBAA"/>
    <property type="match status" value="1"/>
</dbReference>
<feature type="transmembrane region" description="Helical" evidence="2">
    <location>
        <begin position="184"/>
        <end position="203"/>
    </location>
</feature>
<dbReference type="PROSITE" id="PS50887">
    <property type="entry name" value="GGDEF"/>
    <property type="match status" value="1"/>
</dbReference>
<feature type="transmembrane region" description="Helical" evidence="2">
    <location>
        <begin position="50"/>
        <end position="71"/>
    </location>
</feature>
<evidence type="ECO:0000259" key="3">
    <source>
        <dbReference type="PROSITE" id="PS50883"/>
    </source>
</evidence>
<dbReference type="AlphaFoldDB" id="A0A919SEQ4"/>
<feature type="transmembrane region" description="Helical" evidence="2">
    <location>
        <begin position="209"/>
        <end position="231"/>
    </location>
</feature>
<feature type="transmembrane region" description="Helical" evidence="2">
    <location>
        <begin position="110"/>
        <end position="134"/>
    </location>
</feature>
<dbReference type="SUPFAM" id="SSF141868">
    <property type="entry name" value="EAL domain-like"/>
    <property type="match status" value="1"/>
</dbReference>
<evidence type="ECO:0000256" key="1">
    <source>
        <dbReference type="SAM" id="MobiDB-lite"/>
    </source>
</evidence>
<keyword evidence="6" id="KW-1185">Reference proteome</keyword>
<feature type="transmembrane region" description="Helical" evidence="2">
    <location>
        <begin position="243"/>
        <end position="264"/>
    </location>
</feature>
<dbReference type="SMART" id="SM00267">
    <property type="entry name" value="GGDEF"/>
    <property type="match status" value="1"/>
</dbReference>
<dbReference type="InterPro" id="IPR029787">
    <property type="entry name" value="Nucleotide_cyclase"/>
</dbReference>
<evidence type="ECO:0008006" key="7">
    <source>
        <dbReference type="Google" id="ProtNLM"/>
    </source>
</evidence>
<dbReference type="InterPro" id="IPR001633">
    <property type="entry name" value="EAL_dom"/>
</dbReference>
<dbReference type="EMBL" id="BOQL01000030">
    <property type="protein sequence ID" value="GIM70354.1"/>
    <property type="molecule type" value="Genomic_DNA"/>
</dbReference>
<dbReference type="SUPFAM" id="SSF55073">
    <property type="entry name" value="Nucleotide cyclase"/>
    <property type="match status" value="1"/>
</dbReference>
<proteinExistence type="predicted"/>
<dbReference type="NCBIfam" id="TIGR00254">
    <property type="entry name" value="GGDEF"/>
    <property type="match status" value="1"/>
</dbReference>
<dbReference type="Pfam" id="PF00990">
    <property type="entry name" value="GGDEF"/>
    <property type="match status" value="1"/>
</dbReference>
<feature type="transmembrane region" description="Helical" evidence="2">
    <location>
        <begin position="270"/>
        <end position="288"/>
    </location>
</feature>
<dbReference type="CDD" id="cd01949">
    <property type="entry name" value="GGDEF"/>
    <property type="match status" value="1"/>
</dbReference>
<evidence type="ECO:0000256" key="2">
    <source>
        <dbReference type="SAM" id="Phobius"/>
    </source>
</evidence>
<dbReference type="InterPro" id="IPR000160">
    <property type="entry name" value="GGDEF_dom"/>
</dbReference>
<dbReference type="CDD" id="cd01948">
    <property type="entry name" value="EAL"/>
    <property type="match status" value="1"/>
</dbReference>
<organism evidence="5 6">
    <name type="scientific">Actinoplanes auranticolor</name>
    <dbReference type="NCBI Taxonomy" id="47988"/>
    <lineage>
        <taxon>Bacteria</taxon>
        <taxon>Bacillati</taxon>
        <taxon>Actinomycetota</taxon>
        <taxon>Actinomycetes</taxon>
        <taxon>Micromonosporales</taxon>
        <taxon>Micromonosporaceae</taxon>
        <taxon>Actinoplanes</taxon>
    </lineage>
</organism>
<dbReference type="Proteomes" id="UP000681340">
    <property type="component" value="Unassembled WGS sequence"/>
</dbReference>